<feature type="region of interest" description="Disordered" evidence="5">
    <location>
        <begin position="1"/>
        <end position="20"/>
    </location>
</feature>
<evidence type="ECO:0000259" key="6">
    <source>
        <dbReference type="PROSITE" id="PS50021"/>
    </source>
</evidence>
<feature type="coiled-coil region" evidence="4">
    <location>
        <begin position="880"/>
        <end position="907"/>
    </location>
</feature>
<protein>
    <submittedName>
        <fullName evidence="8">Uncharacterized protein</fullName>
    </submittedName>
</protein>
<keyword evidence="4" id="KW-0175">Coiled coil</keyword>
<feature type="compositionally biased region" description="Polar residues" evidence="5">
    <location>
        <begin position="1089"/>
        <end position="1098"/>
    </location>
</feature>
<feature type="compositionally biased region" description="Low complexity" evidence="5">
    <location>
        <begin position="1069"/>
        <end position="1086"/>
    </location>
</feature>
<dbReference type="SUPFAM" id="SSF52540">
    <property type="entry name" value="P-loop containing nucleoside triphosphate hydrolases"/>
    <property type="match status" value="1"/>
</dbReference>
<feature type="compositionally biased region" description="Polar residues" evidence="5">
    <location>
        <begin position="1025"/>
        <end position="1039"/>
    </location>
</feature>
<gene>
    <name evidence="8" type="ORF">SO802_021146</name>
</gene>
<dbReference type="Gene3D" id="3.40.850.10">
    <property type="entry name" value="Kinesin motor domain"/>
    <property type="match status" value="1"/>
</dbReference>
<dbReference type="InterPro" id="IPR027640">
    <property type="entry name" value="Kinesin-like_fam"/>
</dbReference>
<evidence type="ECO:0000256" key="4">
    <source>
        <dbReference type="SAM" id="Coils"/>
    </source>
</evidence>
<dbReference type="InterPro" id="IPR001752">
    <property type="entry name" value="Kinesin_motor_dom"/>
</dbReference>
<dbReference type="SMART" id="SM00129">
    <property type="entry name" value="KISc"/>
    <property type="match status" value="1"/>
</dbReference>
<comment type="similarity">
    <text evidence="1">Belongs to the TRAFAC class myosin-kinesin ATPase superfamily. Kinesin family. KIN-14 subfamily.</text>
</comment>
<dbReference type="Gene3D" id="1.10.418.10">
    <property type="entry name" value="Calponin-like domain"/>
    <property type="match status" value="1"/>
</dbReference>
<dbReference type="GO" id="GO:0003777">
    <property type="term" value="F:microtubule motor activity"/>
    <property type="evidence" value="ECO:0007669"/>
    <property type="project" value="InterPro"/>
</dbReference>
<sequence>MKSTLDQSTKENEGFSSSNVAANGDISEQIVNNNDEGEAKQRAILLEWLNNTLPDVNLPLNASDEDLRMSLIDGTILCRILNMLRIGSVNEAGDYNQSTVLRTQKIKRFLAVMGNLGIPSFKESDLEKGSMKTVIDCLLTLRAQYKPTISIKSKSGSPRGNASPRGQFSALTGEDRLKAVSESKLQRTLRSPIMSEPFAATVHSSVGHKFHEVFQVKPGRYADLPAAKISEMMKSNSLDNAPTQSLLSVVNGILDESVEKKNGEIPYRVACLLRKVVQEIERRISTQAEHLRTQNNLFKTREEKYQSRIRVLETLASGTSEESQIVMNQLQHIKTERTKMEEKKKFEEEDLVKLTKENENNNIEISTLKQELEVAKKAYELHCSQMDTQSKDAITTLEERLKELEHLLEDSKNKMKKLESYSESKHQRWNQKEQIYQSNMEFQFGALQELRFAFTSIKQEIMKAQKSFSEEFNHLGVKLKVLADASENYNSVLAENRKMFNEIQELKGNIRVYCRIRPFLPAQREKQTIVDYIGEDGELVIANPSKQGKDSHRLFKFNKVFGLAATQEEVFSDIQPLIRSVLDGFNVCIFAYGQTGSGKTFTMTGPNGATKETWGVNYRALNDLFELSQSRKSALTYEMGVQMIEIYNEQVRDLLSNDSSQKKYPSIHPSYLLTHSIHDFSMSIICFLDLRTLGILTQLQPNGLAVPDASMQPVNSTSDVMEIMETGLRNRAVGATALNERSSRSHSVVTINVRGKDLKTGAALLGNLHLVDLAGSERVDRSEVTGDRLREAQHINKSLSALGDVIFALAQKSPHVPYRNSKLTQVLQSSLGGQAKTLMFVQLNPDVNSYSESLSTLKFAERVSGVELGAARSNKEGRDVRELMEQVASLKSTIAKKDEEIEQLQLRKGLKSLHPGSNGEKRGTAMRHASSSPRRETVGGTTPRSQKPLGGKGLTVKSASDPEFYSEQSDKHSEDDSLNLMDDFKYQNELVRQSKVAGDAEIIGLGDADYDERSSDISDGGLSMGTDTDGSVESNFTTETTKRSDILEKPKLQKLPPKVSRAPLKPGRTASPTTSKSKPSPKASPKLITFTTNAPFRF</sequence>
<dbReference type="FunFam" id="3.40.850.10:FF:000111">
    <property type="entry name" value="p-loop nucleoside triphosphate hydrolase superfamily protein with CH (Calponin Homology) domain"/>
    <property type="match status" value="1"/>
</dbReference>
<dbReference type="Pfam" id="PF00307">
    <property type="entry name" value="CH"/>
    <property type="match status" value="1"/>
</dbReference>
<dbReference type="InterPro" id="IPR001715">
    <property type="entry name" value="CH_dom"/>
</dbReference>
<dbReference type="PROSITE" id="PS50067">
    <property type="entry name" value="KINESIN_MOTOR_2"/>
    <property type="match status" value="1"/>
</dbReference>
<evidence type="ECO:0000259" key="7">
    <source>
        <dbReference type="PROSITE" id="PS50067"/>
    </source>
</evidence>
<feature type="binding site" evidence="3">
    <location>
        <begin position="593"/>
        <end position="600"/>
    </location>
    <ligand>
        <name>ATP</name>
        <dbReference type="ChEBI" id="CHEBI:30616"/>
    </ligand>
</feature>
<evidence type="ECO:0000256" key="2">
    <source>
        <dbReference type="ARBA" id="ARBA00023175"/>
    </source>
</evidence>
<dbReference type="GO" id="GO:0015630">
    <property type="term" value="C:microtubule cytoskeleton"/>
    <property type="evidence" value="ECO:0007669"/>
    <property type="project" value="TreeGrafter"/>
</dbReference>
<keyword evidence="3" id="KW-0067">ATP-binding</keyword>
<dbReference type="SMART" id="SM00033">
    <property type="entry name" value="CH"/>
    <property type="match status" value="1"/>
</dbReference>
<feature type="region of interest" description="Disordered" evidence="5">
    <location>
        <begin position="1007"/>
        <end position="1098"/>
    </location>
</feature>
<keyword evidence="3" id="KW-0547">Nucleotide-binding</keyword>
<feature type="domain" description="Kinesin motor" evidence="7">
    <location>
        <begin position="509"/>
        <end position="866"/>
    </location>
</feature>
<accession>A0AAW2CHH9</accession>
<dbReference type="AlphaFoldDB" id="A0AAW2CHH9"/>
<dbReference type="InterPro" id="IPR036961">
    <property type="entry name" value="Kinesin_motor_dom_sf"/>
</dbReference>
<evidence type="ECO:0000256" key="3">
    <source>
        <dbReference type="PROSITE-ProRule" id="PRU00283"/>
    </source>
</evidence>
<feature type="region of interest" description="Disordered" evidence="5">
    <location>
        <begin position="907"/>
        <end position="977"/>
    </location>
</feature>
<comment type="caution">
    <text evidence="8">The sequence shown here is derived from an EMBL/GenBank/DDBJ whole genome shotgun (WGS) entry which is preliminary data.</text>
</comment>
<feature type="compositionally biased region" description="Basic and acidic residues" evidence="5">
    <location>
        <begin position="1040"/>
        <end position="1051"/>
    </location>
</feature>
<dbReference type="FunFam" id="3.40.850.10:FF:000178">
    <property type="entry name" value="Kinesin-related protein3"/>
    <property type="match status" value="1"/>
</dbReference>
<dbReference type="EMBL" id="JAZDWU010000007">
    <property type="protein sequence ID" value="KAK9996460.1"/>
    <property type="molecule type" value="Genomic_DNA"/>
</dbReference>
<evidence type="ECO:0000313" key="9">
    <source>
        <dbReference type="Proteomes" id="UP001459277"/>
    </source>
</evidence>
<dbReference type="GO" id="GO:0005524">
    <property type="term" value="F:ATP binding"/>
    <property type="evidence" value="ECO:0007669"/>
    <property type="project" value="UniProtKB-UniRule"/>
</dbReference>
<dbReference type="PROSITE" id="PS50021">
    <property type="entry name" value="CH"/>
    <property type="match status" value="1"/>
</dbReference>
<dbReference type="Proteomes" id="UP001459277">
    <property type="component" value="Unassembled WGS sequence"/>
</dbReference>
<evidence type="ECO:0000313" key="8">
    <source>
        <dbReference type="EMBL" id="KAK9996460.1"/>
    </source>
</evidence>
<dbReference type="PANTHER" id="PTHR47972">
    <property type="entry name" value="KINESIN-LIKE PROTEIN KLP-3"/>
    <property type="match status" value="1"/>
</dbReference>
<dbReference type="PANTHER" id="PTHR47972:SF14">
    <property type="entry name" value="KINESIN-LIKE PROTEIN KIN-14J"/>
    <property type="match status" value="1"/>
</dbReference>
<dbReference type="GO" id="GO:0008017">
    <property type="term" value="F:microtubule binding"/>
    <property type="evidence" value="ECO:0007669"/>
    <property type="project" value="InterPro"/>
</dbReference>
<keyword evidence="2 3" id="KW-0505">Motor protein</keyword>
<evidence type="ECO:0000256" key="5">
    <source>
        <dbReference type="SAM" id="MobiDB-lite"/>
    </source>
</evidence>
<feature type="domain" description="Calponin-homology (CH)" evidence="6">
    <location>
        <begin position="39"/>
        <end position="146"/>
    </location>
</feature>
<dbReference type="Gene3D" id="1.20.5.170">
    <property type="match status" value="1"/>
</dbReference>
<dbReference type="InterPro" id="IPR027417">
    <property type="entry name" value="P-loop_NTPase"/>
</dbReference>
<organism evidence="8 9">
    <name type="scientific">Lithocarpus litseifolius</name>
    <dbReference type="NCBI Taxonomy" id="425828"/>
    <lineage>
        <taxon>Eukaryota</taxon>
        <taxon>Viridiplantae</taxon>
        <taxon>Streptophyta</taxon>
        <taxon>Embryophyta</taxon>
        <taxon>Tracheophyta</taxon>
        <taxon>Spermatophyta</taxon>
        <taxon>Magnoliopsida</taxon>
        <taxon>eudicotyledons</taxon>
        <taxon>Gunneridae</taxon>
        <taxon>Pentapetalae</taxon>
        <taxon>rosids</taxon>
        <taxon>fabids</taxon>
        <taxon>Fagales</taxon>
        <taxon>Fagaceae</taxon>
        <taxon>Lithocarpus</taxon>
    </lineage>
</organism>
<dbReference type="InterPro" id="IPR036872">
    <property type="entry name" value="CH_dom_sf"/>
</dbReference>
<keyword evidence="9" id="KW-1185">Reference proteome</keyword>
<feature type="coiled-coil region" evidence="4">
    <location>
        <begin position="330"/>
        <end position="421"/>
    </location>
</feature>
<dbReference type="SUPFAM" id="SSF47576">
    <property type="entry name" value="Calponin-homology domain, CH-domain"/>
    <property type="match status" value="1"/>
</dbReference>
<dbReference type="PRINTS" id="PR00380">
    <property type="entry name" value="KINESINHEAVY"/>
</dbReference>
<reference evidence="8 9" key="1">
    <citation type="submission" date="2024-01" db="EMBL/GenBank/DDBJ databases">
        <title>A telomere-to-telomere, gap-free genome of sweet tea (Lithocarpus litseifolius).</title>
        <authorList>
            <person name="Zhou J."/>
        </authorList>
    </citation>
    <scope>NUCLEOTIDE SEQUENCE [LARGE SCALE GENOMIC DNA]</scope>
    <source>
        <strain evidence="8">Zhou-2022a</strain>
        <tissue evidence="8">Leaf</tissue>
    </source>
</reference>
<dbReference type="Pfam" id="PF00225">
    <property type="entry name" value="Kinesin"/>
    <property type="match status" value="1"/>
</dbReference>
<name>A0AAW2CHH9_9ROSI</name>
<dbReference type="GO" id="GO:0007018">
    <property type="term" value="P:microtubule-based movement"/>
    <property type="evidence" value="ECO:0007669"/>
    <property type="project" value="InterPro"/>
</dbReference>
<evidence type="ECO:0000256" key="1">
    <source>
        <dbReference type="ARBA" id="ARBA00010899"/>
    </source>
</evidence>
<proteinExistence type="inferred from homology"/>